<gene>
    <name evidence="7" type="ORF">R9Z33_18165</name>
</gene>
<evidence type="ECO:0000256" key="1">
    <source>
        <dbReference type="ARBA" id="ARBA00022617"/>
    </source>
</evidence>
<keyword evidence="5" id="KW-0732">Signal</keyword>
<sequence>MLRYLLPLALVAGTASAQQQPMAGEGLRVARQWCATCHVVSRDMPPPAADAAPSFPSVAARASTTESSLRVFLQTPHANMPNWQLSRTDLDAVVAYILSLGR</sequence>
<dbReference type="InterPro" id="IPR036909">
    <property type="entry name" value="Cyt_c-like_dom_sf"/>
</dbReference>
<protein>
    <submittedName>
        <fullName evidence="7">Cytochrome c</fullName>
    </submittedName>
</protein>
<proteinExistence type="predicted"/>
<keyword evidence="1 4" id="KW-0349">Heme</keyword>
<dbReference type="Pfam" id="PF13442">
    <property type="entry name" value="Cytochrome_CBB3"/>
    <property type="match status" value="1"/>
</dbReference>
<keyword evidence="3 4" id="KW-0408">Iron</keyword>
<feature type="chain" id="PRO_5046173842" evidence="5">
    <location>
        <begin position="18"/>
        <end position="102"/>
    </location>
</feature>
<evidence type="ECO:0000313" key="7">
    <source>
        <dbReference type="EMBL" id="WPB84015.1"/>
    </source>
</evidence>
<dbReference type="RefSeq" id="WP_318647972.1">
    <property type="nucleotide sequence ID" value="NZ_CP137852.1"/>
</dbReference>
<feature type="signal peptide" evidence="5">
    <location>
        <begin position="1"/>
        <end position="17"/>
    </location>
</feature>
<dbReference type="EMBL" id="CP137852">
    <property type="protein sequence ID" value="WPB84015.1"/>
    <property type="molecule type" value="Genomic_DNA"/>
</dbReference>
<name>A0ABZ0PE89_9PROT</name>
<dbReference type="Proteomes" id="UP001305521">
    <property type="component" value="Chromosome"/>
</dbReference>
<dbReference type="SUPFAM" id="SSF46626">
    <property type="entry name" value="Cytochrome c"/>
    <property type="match status" value="1"/>
</dbReference>
<evidence type="ECO:0000256" key="2">
    <source>
        <dbReference type="ARBA" id="ARBA00022723"/>
    </source>
</evidence>
<evidence type="ECO:0000313" key="8">
    <source>
        <dbReference type="Proteomes" id="UP001305521"/>
    </source>
</evidence>
<reference evidence="7 8" key="1">
    <citation type="submission" date="2023-11" db="EMBL/GenBank/DDBJ databases">
        <title>Arctic aerobic anoxygenic photoheterotroph Sediminicoccus rosea KRV36 adapts its photosynthesis to long days of polar summer.</title>
        <authorList>
            <person name="Tomasch J."/>
            <person name="Kopejtka K."/>
            <person name="Bily T."/>
            <person name="Gardiner A.T."/>
            <person name="Gardian Z."/>
            <person name="Shivaramu S."/>
            <person name="Koblizek M."/>
            <person name="Engelhardt F."/>
            <person name="Kaftan D."/>
        </authorList>
    </citation>
    <scope>NUCLEOTIDE SEQUENCE [LARGE SCALE GENOMIC DNA]</scope>
    <source>
        <strain evidence="7 8">R-30</strain>
    </source>
</reference>
<organism evidence="7 8">
    <name type="scientific">Sediminicoccus rosea</name>
    <dbReference type="NCBI Taxonomy" id="1225128"/>
    <lineage>
        <taxon>Bacteria</taxon>
        <taxon>Pseudomonadati</taxon>
        <taxon>Pseudomonadota</taxon>
        <taxon>Alphaproteobacteria</taxon>
        <taxon>Acetobacterales</taxon>
        <taxon>Roseomonadaceae</taxon>
        <taxon>Sediminicoccus</taxon>
    </lineage>
</organism>
<dbReference type="Gene3D" id="1.10.760.10">
    <property type="entry name" value="Cytochrome c-like domain"/>
    <property type="match status" value="1"/>
</dbReference>
<keyword evidence="8" id="KW-1185">Reference proteome</keyword>
<dbReference type="InterPro" id="IPR009056">
    <property type="entry name" value="Cyt_c-like_dom"/>
</dbReference>
<keyword evidence="2 4" id="KW-0479">Metal-binding</keyword>
<accession>A0ABZ0PE89</accession>
<feature type="domain" description="Cytochrome c" evidence="6">
    <location>
        <begin position="19"/>
        <end position="101"/>
    </location>
</feature>
<evidence type="ECO:0000256" key="4">
    <source>
        <dbReference type="PROSITE-ProRule" id="PRU00433"/>
    </source>
</evidence>
<evidence type="ECO:0000259" key="6">
    <source>
        <dbReference type="PROSITE" id="PS51007"/>
    </source>
</evidence>
<evidence type="ECO:0000256" key="3">
    <source>
        <dbReference type="ARBA" id="ARBA00023004"/>
    </source>
</evidence>
<evidence type="ECO:0000256" key="5">
    <source>
        <dbReference type="SAM" id="SignalP"/>
    </source>
</evidence>
<dbReference type="PROSITE" id="PS51007">
    <property type="entry name" value="CYTC"/>
    <property type="match status" value="1"/>
</dbReference>